<protein>
    <recommendedName>
        <fullName evidence="8">Regulator of SigK</fullName>
    </recommendedName>
    <alternativeName>
        <fullName evidence="7">Sigma-K anti-sigma factor RskA</fullName>
    </alternativeName>
</protein>
<keyword evidence="13" id="KW-1185">Reference proteome</keyword>
<accession>D8PE19</accession>
<keyword evidence="5 10" id="KW-1133">Transmembrane helix</keyword>
<evidence type="ECO:0000256" key="3">
    <source>
        <dbReference type="ARBA" id="ARBA00022475"/>
    </source>
</evidence>
<dbReference type="AlphaFoldDB" id="D8PE19"/>
<dbReference type="Proteomes" id="UP000001660">
    <property type="component" value="Chromosome"/>
</dbReference>
<organism evidence="12 13">
    <name type="scientific">Nitrospira defluvii</name>
    <dbReference type="NCBI Taxonomy" id="330214"/>
    <lineage>
        <taxon>Bacteria</taxon>
        <taxon>Pseudomonadati</taxon>
        <taxon>Nitrospirota</taxon>
        <taxon>Nitrospiria</taxon>
        <taxon>Nitrospirales</taxon>
        <taxon>Nitrospiraceae</taxon>
        <taxon>Nitrospira</taxon>
    </lineage>
</organism>
<evidence type="ECO:0000256" key="1">
    <source>
        <dbReference type="ARBA" id="ARBA00004167"/>
    </source>
</evidence>
<proteinExistence type="predicted"/>
<reference evidence="12 13" key="1">
    <citation type="journal article" date="2010" name="Proc. Natl. Acad. Sci. U.S.A.">
        <title>A Nitrospira metagenome illuminates the physiology and evolution of globally important nitrite-oxidizing bacteria.</title>
        <authorList>
            <person name="Lucker S."/>
            <person name="Wagner M."/>
            <person name="Maixner F."/>
            <person name="Pelletier E."/>
            <person name="Koch H."/>
            <person name="Vacherie B."/>
            <person name="Rattei T."/>
            <person name="Sinninghe Damste J."/>
            <person name="Spieck E."/>
            <person name="Le Paslier D."/>
            <person name="Daims H."/>
        </authorList>
    </citation>
    <scope>NUCLEOTIDE SEQUENCE [LARGE SCALE GENOMIC DNA]</scope>
</reference>
<dbReference type="GO" id="GO:0016989">
    <property type="term" value="F:sigma factor antagonist activity"/>
    <property type="evidence" value="ECO:0007669"/>
    <property type="project" value="TreeGrafter"/>
</dbReference>
<evidence type="ECO:0000259" key="11">
    <source>
        <dbReference type="Pfam" id="PF10099"/>
    </source>
</evidence>
<feature type="coiled-coil region" evidence="9">
    <location>
        <begin position="144"/>
        <end position="206"/>
    </location>
</feature>
<evidence type="ECO:0000256" key="7">
    <source>
        <dbReference type="ARBA" id="ARBA00029829"/>
    </source>
</evidence>
<evidence type="ECO:0000256" key="10">
    <source>
        <dbReference type="SAM" id="Phobius"/>
    </source>
</evidence>
<sequence>MTHEELEDAVPLYAIGALERSERQAIEAHLLSGCAACHAALKDYQTVASLLPFGLTPATPPNTLKAKIMMAPMPIASAVEAEQAGPKSSLEPGEWMNHLFPPIAPARSLPFRLAMGFAAAVLIVGGGYLAWLSYTQTSQRSGEIQQLQAAVQQETARVAGLQSELQQREQTIGTLKSEIDQRATEVAELRDQLLQREAELDDAHSQLTQNESSLQRLARQNEEFAGLFKNPSSKVVSLAGSDMAKSAGAFLLFDPATKKAWLYAYNLPALPSGKVYQLWAIDDKPVSAGVFGLDAGLKARMLIRNMTEFARMKKFAVTVEPDGGRPEPTGAIYLIGQI</sequence>
<dbReference type="Pfam" id="PF10099">
    <property type="entry name" value="RskA_C"/>
    <property type="match status" value="1"/>
</dbReference>
<dbReference type="GO" id="GO:0005886">
    <property type="term" value="C:plasma membrane"/>
    <property type="evidence" value="ECO:0007669"/>
    <property type="project" value="UniProtKB-SubCell"/>
</dbReference>
<dbReference type="InterPro" id="IPR018764">
    <property type="entry name" value="RskA_C"/>
</dbReference>
<evidence type="ECO:0000256" key="8">
    <source>
        <dbReference type="ARBA" id="ARBA00030803"/>
    </source>
</evidence>
<dbReference type="Gene3D" id="1.10.287.1490">
    <property type="match status" value="1"/>
</dbReference>
<name>D8PE19_9BACT</name>
<dbReference type="PANTHER" id="PTHR37461">
    <property type="entry name" value="ANTI-SIGMA-K FACTOR RSKA"/>
    <property type="match status" value="1"/>
</dbReference>
<keyword evidence="3" id="KW-1003">Cell membrane</keyword>
<dbReference type="HOGENOM" id="CLU_820594_0_0_0"/>
<dbReference type="PANTHER" id="PTHR37461:SF1">
    <property type="entry name" value="ANTI-SIGMA-K FACTOR RSKA"/>
    <property type="match status" value="1"/>
</dbReference>
<dbReference type="GO" id="GO:0006417">
    <property type="term" value="P:regulation of translation"/>
    <property type="evidence" value="ECO:0007669"/>
    <property type="project" value="TreeGrafter"/>
</dbReference>
<dbReference type="eggNOG" id="COG5343">
    <property type="taxonomic scope" value="Bacteria"/>
</dbReference>
<evidence type="ECO:0000256" key="5">
    <source>
        <dbReference type="ARBA" id="ARBA00022989"/>
    </source>
</evidence>
<evidence type="ECO:0000256" key="9">
    <source>
        <dbReference type="SAM" id="Coils"/>
    </source>
</evidence>
<feature type="transmembrane region" description="Helical" evidence="10">
    <location>
        <begin position="113"/>
        <end position="134"/>
    </location>
</feature>
<feature type="domain" description="Anti-sigma K factor RskA C-terminal" evidence="11">
    <location>
        <begin position="205"/>
        <end position="331"/>
    </location>
</feature>
<dbReference type="InterPro" id="IPR051474">
    <property type="entry name" value="Anti-sigma-K/W_factor"/>
</dbReference>
<dbReference type="Gene3D" id="1.10.10.1320">
    <property type="entry name" value="Anti-sigma factor, zinc-finger domain"/>
    <property type="match status" value="1"/>
</dbReference>
<evidence type="ECO:0000313" key="12">
    <source>
        <dbReference type="EMBL" id="CBK41478.1"/>
    </source>
</evidence>
<dbReference type="STRING" id="330214.NIDE1746"/>
<dbReference type="eggNOG" id="COG4372">
    <property type="taxonomic scope" value="Bacteria"/>
</dbReference>
<evidence type="ECO:0000256" key="6">
    <source>
        <dbReference type="ARBA" id="ARBA00023136"/>
    </source>
</evidence>
<keyword evidence="6 10" id="KW-0472">Membrane</keyword>
<evidence type="ECO:0000256" key="2">
    <source>
        <dbReference type="ARBA" id="ARBA00004236"/>
    </source>
</evidence>
<dbReference type="EMBL" id="FP929003">
    <property type="protein sequence ID" value="CBK41478.1"/>
    <property type="molecule type" value="Genomic_DNA"/>
</dbReference>
<evidence type="ECO:0000256" key="4">
    <source>
        <dbReference type="ARBA" id="ARBA00022692"/>
    </source>
</evidence>
<keyword evidence="4 10" id="KW-0812">Transmembrane</keyword>
<dbReference type="InterPro" id="IPR041916">
    <property type="entry name" value="Anti_sigma_zinc_sf"/>
</dbReference>
<dbReference type="OrthoDB" id="9806296at2"/>
<evidence type="ECO:0000313" key="13">
    <source>
        <dbReference type="Proteomes" id="UP000001660"/>
    </source>
</evidence>
<gene>
    <name evidence="12" type="ORF">NIDE1746</name>
</gene>
<comment type="subcellular location">
    <subcellularLocation>
        <location evidence="2">Cell membrane</location>
    </subcellularLocation>
    <subcellularLocation>
        <location evidence="1">Membrane</location>
        <topology evidence="1">Single-pass membrane protein</topology>
    </subcellularLocation>
</comment>
<dbReference type="KEGG" id="nde:NIDE1746"/>
<keyword evidence="9" id="KW-0175">Coiled coil</keyword>